<evidence type="ECO:0000313" key="1">
    <source>
        <dbReference type="EMBL" id="KAI8001806.1"/>
    </source>
</evidence>
<comment type="caution">
    <text evidence="1">The sequence shown here is derived from an EMBL/GenBank/DDBJ whole genome shotgun (WGS) entry which is preliminary data.</text>
</comment>
<proteinExistence type="predicted"/>
<dbReference type="EMBL" id="CM045765">
    <property type="protein sequence ID" value="KAI8001806.1"/>
    <property type="molecule type" value="Genomic_DNA"/>
</dbReference>
<evidence type="ECO:0000313" key="2">
    <source>
        <dbReference type="Proteomes" id="UP001060215"/>
    </source>
</evidence>
<reference evidence="1 2" key="1">
    <citation type="journal article" date="2022" name="Plant J.">
        <title>Chromosome-level genome of Camellia lanceoleosa provides a valuable resource for understanding genome evolution and self-incompatibility.</title>
        <authorList>
            <person name="Gong W."/>
            <person name="Xiao S."/>
            <person name="Wang L."/>
            <person name="Liao Z."/>
            <person name="Chang Y."/>
            <person name="Mo W."/>
            <person name="Hu G."/>
            <person name="Li W."/>
            <person name="Zhao G."/>
            <person name="Zhu H."/>
            <person name="Hu X."/>
            <person name="Ji K."/>
            <person name="Xiang X."/>
            <person name="Song Q."/>
            <person name="Yuan D."/>
            <person name="Jin S."/>
            <person name="Zhang L."/>
        </authorList>
    </citation>
    <scope>NUCLEOTIDE SEQUENCE [LARGE SCALE GENOMIC DNA]</scope>
    <source>
        <strain evidence="1">SQ_2022a</strain>
    </source>
</reference>
<sequence length="46" mass="5581">MYMFPFPVPAFLLSTIAWVCRSWGRECYDLFFKYFTTYNAKQVIEV</sequence>
<keyword evidence="2" id="KW-1185">Reference proteome</keyword>
<organism evidence="1 2">
    <name type="scientific">Camellia lanceoleosa</name>
    <dbReference type="NCBI Taxonomy" id="1840588"/>
    <lineage>
        <taxon>Eukaryota</taxon>
        <taxon>Viridiplantae</taxon>
        <taxon>Streptophyta</taxon>
        <taxon>Embryophyta</taxon>
        <taxon>Tracheophyta</taxon>
        <taxon>Spermatophyta</taxon>
        <taxon>Magnoliopsida</taxon>
        <taxon>eudicotyledons</taxon>
        <taxon>Gunneridae</taxon>
        <taxon>Pentapetalae</taxon>
        <taxon>asterids</taxon>
        <taxon>Ericales</taxon>
        <taxon>Theaceae</taxon>
        <taxon>Camellia</taxon>
    </lineage>
</organism>
<accession>A0ACC0GNY2</accession>
<protein>
    <submittedName>
        <fullName evidence="1">Uncharacterized protein</fullName>
    </submittedName>
</protein>
<dbReference type="Proteomes" id="UP001060215">
    <property type="component" value="Chromosome 8"/>
</dbReference>
<name>A0ACC0GNY2_9ERIC</name>
<gene>
    <name evidence="1" type="ORF">LOK49_LG09G01618</name>
</gene>